<keyword evidence="2" id="KW-1185">Reference proteome</keyword>
<sequence length="140" mass="15607">MWVLLDPWAAWVCSVGTVGYGLWVRAGRFGPTRSGSIVCCKTLIKPRPLALVQHCTAPAQTKSDHRFLFSLLPRLKPNAPSLEPPRLVCSPSPSLPSLFASSFPFLGQDKYLALRLLHHTKQTQQHHPGASIDQHHHTTW</sequence>
<dbReference type="EMBL" id="JAGTJS010000002">
    <property type="protein sequence ID" value="KAH7274447.1"/>
    <property type="molecule type" value="Genomic_DNA"/>
</dbReference>
<gene>
    <name evidence="1" type="ORF">B0J15DRAFT_129860</name>
</gene>
<protein>
    <submittedName>
        <fullName evidence="1">Uncharacterized protein</fullName>
    </submittedName>
</protein>
<evidence type="ECO:0000313" key="1">
    <source>
        <dbReference type="EMBL" id="KAH7274447.1"/>
    </source>
</evidence>
<accession>A0A9P9RCY9</accession>
<dbReference type="Proteomes" id="UP000736672">
    <property type="component" value="Unassembled WGS sequence"/>
</dbReference>
<organism evidence="1 2">
    <name type="scientific">Fusarium solani</name>
    <name type="common">Filamentous fungus</name>
    <dbReference type="NCBI Taxonomy" id="169388"/>
    <lineage>
        <taxon>Eukaryota</taxon>
        <taxon>Fungi</taxon>
        <taxon>Dikarya</taxon>
        <taxon>Ascomycota</taxon>
        <taxon>Pezizomycotina</taxon>
        <taxon>Sordariomycetes</taxon>
        <taxon>Hypocreomycetidae</taxon>
        <taxon>Hypocreales</taxon>
        <taxon>Nectriaceae</taxon>
        <taxon>Fusarium</taxon>
        <taxon>Fusarium solani species complex</taxon>
    </lineage>
</organism>
<proteinExistence type="predicted"/>
<evidence type="ECO:0000313" key="2">
    <source>
        <dbReference type="Proteomes" id="UP000736672"/>
    </source>
</evidence>
<name>A0A9P9RCY9_FUSSL</name>
<reference evidence="1" key="1">
    <citation type="journal article" date="2021" name="Nat. Commun.">
        <title>Genetic determinants of endophytism in the Arabidopsis root mycobiome.</title>
        <authorList>
            <person name="Mesny F."/>
            <person name="Miyauchi S."/>
            <person name="Thiergart T."/>
            <person name="Pickel B."/>
            <person name="Atanasova L."/>
            <person name="Karlsson M."/>
            <person name="Huettel B."/>
            <person name="Barry K.W."/>
            <person name="Haridas S."/>
            <person name="Chen C."/>
            <person name="Bauer D."/>
            <person name="Andreopoulos W."/>
            <person name="Pangilinan J."/>
            <person name="LaButti K."/>
            <person name="Riley R."/>
            <person name="Lipzen A."/>
            <person name="Clum A."/>
            <person name="Drula E."/>
            <person name="Henrissat B."/>
            <person name="Kohler A."/>
            <person name="Grigoriev I.V."/>
            <person name="Martin F.M."/>
            <person name="Hacquard S."/>
        </authorList>
    </citation>
    <scope>NUCLEOTIDE SEQUENCE</scope>
    <source>
        <strain evidence="1">FSSC 5 MPI-SDFR-AT-0091</strain>
    </source>
</reference>
<comment type="caution">
    <text evidence="1">The sequence shown here is derived from an EMBL/GenBank/DDBJ whole genome shotgun (WGS) entry which is preliminary data.</text>
</comment>
<dbReference type="AlphaFoldDB" id="A0A9P9RCY9"/>